<reference evidence="2 3" key="1">
    <citation type="submission" date="2016-10" db="EMBL/GenBank/DDBJ databases">
        <authorList>
            <person name="de Groot N.N."/>
        </authorList>
    </citation>
    <scope>NUCLEOTIDE SEQUENCE [LARGE SCALE GENOMIC DNA]</scope>
    <source>
        <strain evidence="2 3">DSM 8512</strain>
    </source>
</reference>
<feature type="signal peptide" evidence="1">
    <location>
        <begin position="1"/>
        <end position="19"/>
    </location>
</feature>
<organism evidence="2 3">
    <name type="scientific">Paracoccus alcaliphilus</name>
    <dbReference type="NCBI Taxonomy" id="34002"/>
    <lineage>
        <taxon>Bacteria</taxon>
        <taxon>Pseudomonadati</taxon>
        <taxon>Pseudomonadota</taxon>
        <taxon>Alphaproteobacteria</taxon>
        <taxon>Rhodobacterales</taxon>
        <taxon>Paracoccaceae</taxon>
        <taxon>Paracoccus</taxon>
    </lineage>
</organism>
<proteinExistence type="predicted"/>
<dbReference type="STRING" id="34002.SAMN04489859_1003179"/>
<dbReference type="EMBL" id="FODE01000003">
    <property type="protein sequence ID" value="SEN27307.1"/>
    <property type="molecule type" value="Genomic_DNA"/>
</dbReference>
<feature type="chain" id="PRO_5011720617" evidence="1">
    <location>
        <begin position="20"/>
        <end position="83"/>
    </location>
</feature>
<sequence>MKRILLAATLAAFAVPAFADDDPTDEQIARIDEVLAEMTCEVDPDNIEVEDDGSFDLDDVMCADGQYDIKLNADFTEKERRKE</sequence>
<evidence type="ECO:0000256" key="1">
    <source>
        <dbReference type="SAM" id="SignalP"/>
    </source>
</evidence>
<dbReference type="Proteomes" id="UP000199054">
    <property type="component" value="Unassembled WGS sequence"/>
</dbReference>
<gene>
    <name evidence="2" type="ORF">SAMN04489859_1003179</name>
</gene>
<evidence type="ECO:0000313" key="2">
    <source>
        <dbReference type="EMBL" id="SEN27307.1"/>
    </source>
</evidence>
<accession>A0A1H8F806</accession>
<keyword evidence="3" id="KW-1185">Reference proteome</keyword>
<dbReference type="OrthoDB" id="583390at2"/>
<evidence type="ECO:0000313" key="3">
    <source>
        <dbReference type="Proteomes" id="UP000199054"/>
    </source>
</evidence>
<keyword evidence="1" id="KW-0732">Signal</keyword>
<dbReference type="RefSeq" id="WP_090610568.1">
    <property type="nucleotide sequence ID" value="NZ_CP067125.1"/>
</dbReference>
<name>A0A1H8F806_9RHOB</name>
<dbReference type="AlphaFoldDB" id="A0A1H8F806"/>
<protein>
    <submittedName>
        <fullName evidence="2">Peptidase propeptide and YPEB domain-containing protein</fullName>
    </submittedName>
</protein>